<dbReference type="RefSeq" id="WP_039464402.1">
    <property type="nucleotide sequence ID" value="NZ_JWLZ01000174.1"/>
</dbReference>
<accession>A0A0B9G1T3</accession>
<protein>
    <recommendedName>
        <fullName evidence="1">Uncharacterized protein YhfZ C-terminal domain-containing protein</fullName>
    </recommendedName>
</protein>
<evidence type="ECO:0000313" key="2">
    <source>
        <dbReference type="EMBL" id="KHT62639.1"/>
    </source>
</evidence>
<proteinExistence type="predicted"/>
<evidence type="ECO:0000259" key="1">
    <source>
        <dbReference type="Pfam" id="PF14503"/>
    </source>
</evidence>
<dbReference type="Proteomes" id="UP000031278">
    <property type="component" value="Unassembled WGS sequence"/>
</dbReference>
<sequence>MSNTRPSAFADDQAILNAKRHIVIHALRSGLGSKLLTNTQFHERYGIVAGTMQRALKQLKDAMALSTQSRGHMGRIVTHIDTGLCWNIAKLAPVQLIMPSSGSIEIDILIRHITNKLSKLNIPYFIEHQPGGEYRISQVLSGDFDIALVSLGAAQNMPDPIDESHIKVLAADTYYSINRLVAVSAKDNHNPTRVAIDHNSSDHVRLTKIEFPQAEGFEYIETDFRQIPARILNKEADIGLWHMTSSPVSLEHAGLCAKLLSKPESIASHQELSAATLVVNPHRPELFALLNEINNEEIVQSLGKAFQQEDPYRKAFNTVS</sequence>
<evidence type="ECO:0000313" key="3">
    <source>
        <dbReference type="Proteomes" id="UP000031278"/>
    </source>
</evidence>
<name>A0A0B9G1T3_9GAMM</name>
<comment type="caution">
    <text evidence="2">The sequence shown here is derived from an EMBL/GenBank/DDBJ whole genome shotgun (WGS) entry which is preliminary data.</text>
</comment>
<dbReference type="Gene3D" id="3.40.190.10">
    <property type="entry name" value="Periplasmic binding protein-like II"/>
    <property type="match status" value="2"/>
</dbReference>
<feature type="domain" description="Uncharacterised protein YhfZ C-terminal" evidence="1">
    <location>
        <begin position="85"/>
        <end position="300"/>
    </location>
</feature>
<dbReference type="Pfam" id="PF14503">
    <property type="entry name" value="YhfZ_C"/>
    <property type="match status" value="1"/>
</dbReference>
<dbReference type="AlphaFoldDB" id="A0A0B9G1T3"/>
<dbReference type="InterPro" id="IPR032791">
    <property type="entry name" value="YhfZ_C"/>
</dbReference>
<dbReference type="SUPFAM" id="SSF53850">
    <property type="entry name" value="Periplasmic binding protein-like II"/>
    <property type="match status" value="1"/>
</dbReference>
<reference evidence="2 3" key="1">
    <citation type="submission" date="2014-12" db="EMBL/GenBank/DDBJ databases">
        <title>Genome sequencing of Photobacterium gaetbulicola AD005a.</title>
        <authorList>
            <person name="Adrian T.G.S."/>
            <person name="Chan K.G."/>
        </authorList>
    </citation>
    <scope>NUCLEOTIDE SEQUENCE [LARGE SCALE GENOMIC DNA]</scope>
    <source>
        <strain evidence="2 3">AD005a</strain>
    </source>
</reference>
<organism evidence="2 3">
    <name type="scientific">Photobacterium gaetbulicola</name>
    <dbReference type="NCBI Taxonomy" id="1295392"/>
    <lineage>
        <taxon>Bacteria</taxon>
        <taxon>Pseudomonadati</taxon>
        <taxon>Pseudomonadota</taxon>
        <taxon>Gammaproteobacteria</taxon>
        <taxon>Vibrionales</taxon>
        <taxon>Vibrionaceae</taxon>
        <taxon>Photobacterium</taxon>
    </lineage>
</organism>
<dbReference type="EMBL" id="JWLZ01000174">
    <property type="protein sequence ID" value="KHT62639.1"/>
    <property type="molecule type" value="Genomic_DNA"/>
</dbReference>
<gene>
    <name evidence="2" type="ORF">RJ45_16135</name>
</gene>